<dbReference type="CDD" id="cd03789">
    <property type="entry name" value="GT9_LPS_heptosyltransferase"/>
    <property type="match status" value="1"/>
</dbReference>
<comment type="caution">
    <text evidence="3">The sequence shown here is derived from an EMBL/GenBank/DDBJ whole genome shotgun (WGS) entry which is preliminary data.</text>
</comment>
<dbReference type="InterPro" id="IPR051199">
    <property type="entry name" value="LPS_LOS_Heptosyltrfase"/>
</dbReference>
<dbReference type="Gene3D" id="3.40.50.2000">
    <property type="entry name" value="Glycogen Phosphorylase B"/>
    <property type="match status" value="2"/>
</dbReference>
<dbReference type="PANTHER" id="PTHR30160:SF1">
    <property type="entry name" value="LIPOPOLYSACCHARIDE 1,2-N-ACETYLGLUCOSAMINETRANSFERASE-RELATED"/>
    <property type="match status" value="1"/>
</dbReference>
<protein>
    <submittedName>
        <fullName evidence="3">Glycosyltransferase family 9 protein</fullName>
    </submittedName>
</protein>
<accession>A0ABV6YNR3</accession>
<sequence>MLSYLRLIYYLLRPKTIFLRRTSNALGDNLLLTAVLPGLRRKYPHHRIIVETPWPQLFENNPYPDWVTDKHMKTTGRHIKPVYKVSGMGGAPLIAQMTAYVESDPEASPEIYLTSAEADWARDRYPGEYIAVCPTNPRQFCAGRKEWGVANFQALRDSLAEYRFVQIGMDGDPLLENVIDARGLPIRRSAALLHHSLFFLGLVGGLMHVARAVGTRSAIIYGGYEHPEITAYQGNLNFYNEVECSPCYDSHRAQKPCDTMKCMRGIDPDMVHEQIRRELLIGQNRRS</sequence>
<gene>
    <name evidence="3" type="ORF">ACFL2Z_02220</name>
</gene>
<name>A0ABV6YNR3_UNCEI</name>
<organism evidence="3 4">
    <name type="scientific">Eiseniibacteriota bacterium</name>
    <dbReference type="NCBI Taxonomy" id="2212470"/>
    <lineage>
        <taxon>Bacteria</taxon>
        <taxon>Candidatus Eiseniibacteriota</taxon>
    </lineage>
</organism>
<keyword evidence="1" id="KW-0328">Glycosyltransferase</keyword>
<evidence type="ECO:0000313" key="3">
    <source>
        <dbReference type="EMBL" id="MFC1799710.1"/>
    </source>
</evidence>
<dbReference type="InterPro" id="IPR002201">
    <property type="entry name" value="Glyco_trans_9"/>
</dbReference>
<keyword evidence="4" id="KW-1185">Reference proteome</keyword>
<dbReference type="Proteomes" id="UP001594288">
    <property type="component" value="Unassembled WGS sequence"/>
</dbReference>
<reference evidence="3 4" key="1">
    <citation type="submission" date="2024-09" db="EMBL/GenBank/DDBJ databases">
        <authorList>
            <person name="D'Angelo T."/>
        </authorList>
    </citation>
    <scope>NUCLEOTIDE SEQUENCE [LARGE SCALE GENOMIC DNA]</scope>
    <source>
        <strain evidence="3">SAG AM-311-F02</strain>
    </source>
</reference>
<evidence type="ECO:0000256" key="1">
    <source>
        <dbReference type="ARBA" id="ARBA00022676"/>
    </source>
</evidence>
<evidence type="ECO:0000256" key="2">
    <source>
        <dbReference type="ARBA" id="ARBA00022679"/>
    </source>
</evidence>
<proteinExistence type="predicted"/>
<dbReference type="PANTHER" id="PTHR30160">
    <property type="entry name" value="TETRAACYLDISACCHARIDE 4'-KINASE-RELATED"/>
    <property type="match status" value="1"/>
</dbReference>
<dbReference type="SUPFAM" id="SSF53756">
    <property type="entry name" value="UDP-Glycosyltransferase/glycogen phosphorylase"/>
    <property type="match status" value="1"/>
</dbReference>
<evidence type="ECO:0000313" key="4">
    <source>
        <dbReference type="Proteomes" id="UP001594288"/>
    </source>
</evidence>
<keyword evidence="2" id="KW-0808">Transferase</keyword>
<dbReference type="EMBL" id="JBHPEI010000024">
    <property type="protein sequence ID" value="MFC1799710.1"/>
    <property type="molecule type" value="Genomic_DNA"/>
</dbReference>